<dbReference type="SUPFAM" id="SSF52540">
    <property type="entry name" value="P-loop containing nucleoside triphosphate hydrolases"/>
    <property type="match status" value="1"/>
</dbReference>
<dbReference type="InterPro" id="IPR003959">
    <property type="entry name" value="ATPase_AAA_core"/>
</dbReference>
<dbReference type="EMBL" id="QWGA01000008">
    <property type="protein sequence ID" value="RIJ27786.1"/>
    <property type="molecule type" value="Genomic_DNA"/>
</dbReference>
<accession>A0A399R826</accession>
<dbReference type="AlphaFoldDB" id="A0A399R826"/>
<dbReference type="InterPro" id="IPR051396">
    <property type="entry name" value="Bact_Antivir_Def_Nuclease"/>
</dbReference>
<organism evidence="2 3">
    <name type="scientific">Henriciella algicola</name>
    <dbReference type="NCBI Taxonomy" id="1608422"/>
    <lineage>
        <taxon>Bacteria</taxon>
        <taxon>Pseudomonadati</taxon>
        <taxon>Pseudomonadota</taxon>
        <taxon>Alphaproteobacteria</taxon>
        <taxon>Hyphomonadales</taxon>
        <taxon>Hyphomonadaceae</taxon>
        <taxon>Henriciella</taxon>
    </lineage>
</organism>
<dbReference type="SMART" id="SM00382">
    <property type="entry name" value="AAA"/>
    <property type="match status" value="1"/>
</dbReference>
<dbReference type="Pfam" id="PF13304">
    <property type="entry name" value="AAA_21"/>
    <property type="match status" value="1"/>
</dbReference>
<keyword evidence="3" id="KW-1185">Reference proteome</keyword>
<dbReference type="InterPro" id="IPR027417">
    <property type="entry name" value="P-loop_NTPase"/>
</dbReference>
<evidence type="ECO:0000313" key="3">
    <source>
        <dbReference type="Proteomes" id="UP000265845"/>
    </source>
</evidence>
<dbReference type="InterPro" id="IPR003593">
    <property type="entry name" value="AAA+_ATPase"/>
</dbReference>
<dbReference type="GO" id="GO:0016887">
    <property type="term" value="F:ATP hydrolysis activity"/>
    <property type="evidence" value="ECO:0007669"/>
    <property type="project" value="InterPro"/>
</dbReference>
<dbReference type="RefSeq" id="WP_119455161.1">
    <property type="nucleotide sequence ID" value="NZ_QWGA01000008.1"/>
</dbReference>
<dbReference type="PANTHER" id="PTHR43581:SF2">
    <property type="entry name" value="EXCINUCLEASE ATPASE SUBUNIT"/>
    <property type="match status" value="1"/>
</dbReference>
<dbReference type="Proteomes" id="UP000265845">
    <property type="component" value="Unassembled WGS sequence"/>
</dbReference>
<name>A0A399R826_9PROT</name>
<feature type="domain" description="AAA+ ATPase" evidence="1">
    <location>
        <begin position="22"/>
        <end position="266"/>
    </location>
</feature>
<keyword evidence="2" id="KW-0547">Nucleotide-binding</keyword>
<sequence>MAAALEIRNLRNITRLRFEIPDPGVWLLTAGNGAGKTTLLACLRRTGQSNAFPIHFPSSLRSERLDNHSEGTVTYEIEGETVEYAYRGERWTPRPRSNSHLFDELGYPSVIYVGATADRLTPRPEDFDTRNIRAANPAIIHAANAIFDTDKFNKLRTTNLTRGAGNEAFVLALGPQPYTYHSEKHFSLGELCVLKLLRLLGEVQNDSMIIVDELEMALHPRAQVNLLRYLQNQAAEKSLTVIFSTHSVTLLKSIDRRCIIYLDKQDDGEIKAVVGCFPTYAIGNIASDEETLPDIMLYVEDLFAREMVTAFFEKFADESVPDPTARPSIKIVPIGPFDAVVAFLQRNRSVLPNTVIQKAVLDADVATDSIAVWRQNNNHTQLAKFQRLQRDISFLPFTPEVGLVNHIAADVRAFEIQLRQRCNDNQIRIAAILRGHDPALRGGSQRRAAKRTINELIDYLEGRTQKSEEVLREQLCGVFANRTWAQHRAAFMHLFGPMLG</sequence>
<reference evidence="2 3" key="1">
    <citation type="submission" date="2018-08" db="EMBL/GenBank/DDBJ databases">
        <title>Henriciella mobilis sp. nov., isolated from seawater.</title>
        <authorList>
            <person name="Cheng H."/>
            <person name="Wu Y.-H."/>
            <person name="Xu X.-W."/>
            <person name="Guo L.-L."/>
        </authorList>
    </citation>
    <scope>NUCLEOTIDE SEQUENCE [LARGE SCALE GENOMIC DNA]</scope>
    <source>
        <strain evidence="2 3">CCUG67844</strain>
    </source>
</reference>
<evidence type="ECO:0000259" key="1">
    <source>
        <dbReference type="SMART" id="SM00382"/>
    </source>
</evidence>
<dbReference type="OrthoDB" id="9789856at2"/>
<dbReference type="PANTHER" id="PTHR43581">
    <property type="entry name" value="ATP/GTP PHOSPHATASE"/>
    <property type="match status" value="1"/>
</dbReference>
<dbReference type="Gene3D" id="3.40.50.300">
    <property type="entry name" value="P-loop containing nucleotide triphosphate hydrolases"/>
    <property type="match status" value="2"/>
</dbReference>
<protein>
    <submittedName>
        <fullName evidence="2">ATP-binding protein</fullName>
    </submittedName>
</protein>
<evidence type="ECO:0000313" key="2">
    <source>
        <dbReference type="EMBL" id="RIJ27786.1"/>
    </source>
</evidence>
<gene>
    <name evidence="2" type="ORF">D1222_15575</name>
</gene>
<comment type="caution">
    <text evidence="2">The sequence shown here is derived from an EMBL/GenBank/DDBJ whole genome shotgun (WGS) entry which is preliminary data.</text>
</comment>
<keyword evidence="2" id="KW-0067">ATP-binding</keyword>
<proteinExistence type="predicted"/>
<dbReference type="GO" id="GO:0005524">
    <property type="term" value="F:ATP binding"/>
    <property type="evidence" value="ECO:0007669"/>
    <property type="project" value="UniProtKB-KW"/>
</dbReference>